<dbReference type="Proteomes" id="UP000501690">
    <property type="component" value="Linkage Group LG2"/>
</dbReference>
<protein>
    <submittedName>
        <fullName evidence="1">Uncharacterized protein</fullName>
    </submittedName>
</protein>
<proteinExistence type="predicted"/>
<evidence type="ECO:0000313" key="2">
    <source>
        <dbReference type="Proteomes" id="UP000501690"/>
    </source>
</evidence>
<sequence>MSLVVVMRLTVFKEVVEVDLEVAQMDMDSGVRVRDRVRFGDLGDNVVGEGESIMEGIRSWEVYMIKAFVGGVEKLVSNSGMHHDNFQE</sequence>
<name>A0A4D6L2F0_VIGUN</name>
<dbReference type="EMBL" id="CP039346">
    <property type="protein sequence ID" value="QCD82624.1"/>
    <property type="molecule type" value="Genomic_DNA"/>
</dbReference>
<gene>
    <name evidence="1" type="ORF">DEO72_LG2g2964</name>
</gene>
<reference evidence="1 2" key="1">
    <citation type="submission" date="2019-04" db="EMBL/GenBank/DDBJ databases">
        <title>An improved genome assembly and genetic linkage map for asparagus bean, Vigna unguiculata ssp. sesquipedialis.</title>
        <authorList>
            <person name="Xia Q."/>
            <person name="Zhang R."/>
            <person name="Dong Y."/>
        </authorList>
    </citation>
    <scope>NUCLEOTIDE SEQUENCE [LARGE SCALE GENOMIC DNA]</scope>
    <source>
        <tissue evidence="1">Leaf</tissue>
    </source>
</reference>
<keyword evidence="2" id="KW-1185">Reference proteome</keyword>
<evidence type="ECO:0000313" key="1">
    <source>
        <dbReference type="EMBL" id="QCD82624.1"/>
    </source>
</evidence>
<dbReference type="AlphaFoldDB" id="A0A4D6L2F0"/>
<organism evidence="1 2">
    <name type="scientific">Vigna unguiculata</name>
    <name type="common">Cowpea</name>
    <dbReference type="NCBI Taxonomy" id="3917"/>
    <lineage>
        <taxon>Eukaryota</taxon>
        <taxon>Viridiplantae</taxon>
        <taxon>Streptophyta</taxon>
        <taxon>Embryophyta</taxon>
        <taxon>Tracheophyta</taxon>
        <taxon>Spermatophyta</taxon>
        <taxon>Magnoliopsida</taxon>
        <taxon>eudicotyledons</taxon>
        <taxon>Gunneridae</taxon>
        <taxon>Pentapetalae</taxon>
        <taxon>rosids</taxon>
        <taxon>fabids</taxon>
        <taxon>Fabales</taxon>
        <taxon>Fabaceae</taxon>
        <taxon>Papilionoideae</taxon>
        <taxon>50 kb inversion clade</taxon>
        <taxon>NPAAA clade</taxon>
        <taxon>indigoferoid/millettioid clade</taxon>
        <taxon>Phaseoleae</taxon>
        <taxon>Vigna</taxon>
    </lineage>
</organism>
<accession>A0A4D6L2F0</accession>